<dbReference type="GO" id="GO:0022857">
    <property type="term" value="F:transmembrane transporter activity"/>
    <property type="evidence" value="ECO:0007669"/>
    <property type="project" value="InterPro"/>
</dbReference>
<reference evidence="9" key="1">
    <citation type="submission" date="2020-10" db="EMBL/GenBank/DDBJ databases">
        <title>Genome sequence of the unusual species of purple photosynthetic bacteria, Phaeovibrio sulfidiphilus DSM 23193, type strain.</title>
        <authorList>
            <person name="Kyndt J.A."/>
            <person name="Meyer T.E."/>
        </authorList>
    </citation>
    <scope>NUCLEOTIDE SEQUENCE</scope>
    <source>
        <strain evidence="9">DSM 23193</strain>
    </source>
</reference>
<protein>
    <submittedName>
        <fullName evidence="9">Iron ABC transporter permease</fullName>
    </submittedName>
</protein>
<evidence type="ECO:0000256" key="4">
    <source>
        <dbReference type="ARBA" id="ARBA00022475"/>
    </source>
</evidence>
<comment type="caution">
    <text evidence="9">The sequence shown here is derived from an EMBL/GenBank/DDBJ whole genome shotgun (WGS) entry which is preliminary data.</text>
</comment>
<evidence type="ECO:0000256" key="2">
    <source>
        <dbReference type="ARBA" id="ARBA00007935"/>
    </source>
</evidence>
<dbReference type="PANTHER" id="PTHR30472:SF70">
    <property type="entry name" value="MOLYBDATE IMPORT SYSTEM PERMEASE PROTEIN MOLB"/>
    <property type="match status" value="1"/>
</dbReference>
<keyword evidence="5 8" id="KW-0812">Transmembrane</keyword>
<sequence length="334" mass="35075">MSNRSRILLLLGLLILASLVSLLVGQHDISPATIVRSMGRSLADLGVDMSSGDDVVLWKIRLPRILAAVVVGAALSVAGTAYQGMFRNPLVSPDILGVSAGAGLGAVLAIYLDFSVRVTQLFAFSGGLLAVTLVCAVAWCARTRSLILALVLSGVAVGSLFASGISLIKILSDPHSQLSSITFWLLGGLNTIGADDVLGALPWITLALAPLVLLRWRMNLLSFEDDEARAMGVDVTRTRIAFIVAATLMTSAVVAISGVIGWVGLVVPHMARFLTGPDFRILLPVSMLSGALFLVVTDTAARTVAPVEIPLGILTAFIGVPFFLVLLVRGGDRR</sequence>
<evidence type="ECO:0000256" key="1">
    <source>
        <dbReference type="ARBA" id="ARBA00004651"/>
    </source>
</evidence>
<dbReference type="SUPFAM" id="SSF81345">
    <property type="entry name" value="ABC transporter involved in vitamin B12 uptake, BtuC"/>
    <property type="match status" value="1"/>
</dbReference>
<evidence type="ECO:0000256" key="5">
    <source>
        <dbReference type="ARBA" id="ARBA00022692"/>
    </source>
</evidence>
<keyword evidence="7 8" id="KW-0472">Membrane</keyword>
<dbReference type="EMBL" id="JACZHT010000004">
    <property type="protein sequence ID" value="MBE1237373.1"/>
    <property type="molecule type" value="Genomic_DNA"/>
</dbReference>
<feature type="transmembrane region" description="Helical" evidence="8">
    <location>
        <begin position="118"/>
        <end position="139"/>
    </location>
</feature>
<keyword evidence="4" id="KW-1003">Cell membrane</keyword>
<gene>
    <name evidence="9" type="ORF">IHV25_06900</name>
</gene>
<dbReference type="GO" id="GO:0005886">
    <property type="term" value="C:plasma membrane"/>
    <property type="evidence" value="ECO:0007669"/>
    <property type="project" value="UniProtKB-SubCell"/>
</dbReference>
<dbReference type="GO" id="GO:0033214">
    <property type="term" value="P:siderophore-iron import into cell"/>
    <property type="evidence" value="ECO:0007669"/>
    <property type="project" value="TreeGrafter"/>
</dbReference>
<evidence type="ECO:0000256" key="6">
    <source>
        <dbReference type="ARBA" id="ARBA00022989"/>
    </source>
</evidence>
<feature type="transmembrane region" description="Helical" evidence="8">
    <location>
        <begin position="238"/>
        <end position="267"/>
    </location>
</feature>
<dbReference type="CDD" id="cd06550">
    <property type="entry name" value="TM_ABC_iron-siderophores_like"/>
    <property type="match status" value="1"/>
</dbReference>
<dbReference type="RefSeq" id="WP_192534381.1">
    <property type="nucleotide sequence ID" value="NZ_JACZHT010000004.1"/>
</dbReference>
<accession>A0A8J6YZH6</accession>
<feature type="transmembrane region" description="Helical" evidence="8">
    <location>
        <begin position="146"/>
        <end position="168"/>
    </location>
</feature>
<evidence type="ECO:0000256" key="7">
    <source>
        <dbReference type="ARBA" id="ARBA00023136"/>
    </source>
</evidence>
<organism evidence="9 10">
    <name type="scientific">Phaeovibrio sulfidiphilus</name>
    <dbReference type="NCBI Taxonomy" id="1220600"/>
    <lineage>
        <taxon>Bacteria</taxon>
        <taxon>Pseudomonadati</taxon>
        <taxon>Pseudomonadota</taxon>
        <taxon>Alphaproteobacteria</taxon>
        <taxon>Rhodospirillales</taxon>
        <taxon>Rhodospirillaceae</taxon>
        <taxon>Phaeovibrio</taxon>
    </lineage>
</organism>
<keyword evidence="3" id="KW-0813">Transport</keyword>
<evidence type="ECO:0000313" key="9">
    <source>
        <dbReference type="EMBL" id="MBE1237373.1"/>
    </source>
</evidence>
<dbReference type="AlphaFoldDB" id="A0A8J6YZH6"/>
<feature type="transmembrane region" description="Helical" evidence="8">
    <location>
        <begin position="94"/>
        <end position="112"/>
    </location>
</feature>
<keyword evidence="10" id="KW-1185">Reference proteome</keyword>
<dbReference type="PANTHER" id="PTHR30472">
    <property type="entry name" value="FERRIC ENTEROBACTIN TRANSPORT SYSTEM PERMEASE PROTEIN"/>
    <property type="match status" value="1"/>
</dbReference>
<evidence type="ECO:0000256" key="3">
    <source>
        <dbReference type="ARBA" id="ARBA00022448"/>
    </source>
</evidence>
<dbReference type="FunFam" id="1.10.3470.10:FF:000001">
    <property type="entry name" value="Vitamin B12 ABC transporter permease BtuC"/>
    <property type="match status" value="1"/>
</dbReference>
<comment type="subcellular location">
    <subcellularLocation>
        <location evidence="1">Cell membrane</location>
        <topology evidence="1">Multi-pass membrane protein</topology>
    </subcellularLocation>
</comment>
<dbReference type="Gene3D" id="1.10.3470.10">
    <property type="entry name" value="ABC transporter involved in vitamin B12 uptake, BtuC"/>
    <property type="match status" value="1"/>
</dbReference>
<feature type="transmembrane region" description="Helical" evidence="8">
    <location>
        <begin position="65"/>
        <end position="82"/>
    </location>
</feature>
<evidence type="ECO:0000256" key="8">
    <source>
        <dbReference type="SAM" id="Phobius"/>
    </source>
</evidence>
<dbReference type="InterPro" id="IPR037294">
    <property type="entry name" value="ABC_BtuC-like"/>
</dbReference>
<proteinExistence type="inferred from homology"/>
<feature type="transmembrane region" description="Helical" evidence="8">
    <location>
        <begin position="279"/>
        <end position="297"/>
    </location>
</feature>
<dbReference type="InterPro" id="IPR000522">
    <property type="entry name" value="ABC_transptr_permease_BtuC"/>
</dbReference>
<dbReference type="Proteomes" id="UP000631034">
    <property type="component" value="Unassembled WGS sequence"/>
</dbReference>
<comment type="similarity">
    <text evidence="2">Belongs to the binding-protein-dependent transport system permease family. FecCD subfamily.</text>
</comment>
<feature type="transmembrane region" description="Helical" evidence="8">
    <location>
        <begin position="309"/>
        <end position="328"/>
    </location>
</feature>
<evidence type="ECO:0000313" key="10">
    <source>
        <dbReference type="Proteomes" id="UP000631034"/>
    </source>
</evidence>
<keyword evidence="6 8" id="KW-1133">Transmembrane helix</keyword>
<dbReference type="Pfam" id="PF01032">
    <property type="entry name" value="FecCD"/>
    <property type="match status" value="1"/>
</dbReference>
<feature type="transmembrane region" description="Helical" evidence="8">
    <location>
        <begin position="200"/>
        <end position="218"/>
    </location>
</feature>
<name>A0A8J6YZH6_9PROT</name>